<evidence type="ECO:0000313" key="2">
    <source>
        <dbReference type="Proteomes" id="UP000009309"/>
    </source>
</evidence>
<accession>I2GCQ3</accession>
<protein>
    <submittedName>
        <fullName evidence="1">Uncharacterized protein</fullName>
    </submittedName>
</protein>
<keyword evidence="2" id="KW-1185">Reference proteome</keyword>
<name>I2GCQ3_9BACT</name>
<dbReference type="AlphaFoldDB" id="I2GCQ3"/>
<dbReference type="STRING" id="1185876.BN8_00619"/>
<dbReference type="EMBL" id="CAIT01000004">
    <property type="protein sequence ID" value="CCH51677.1"/>
    <property type="molecule type" value="Genomic_DNA"/>
</dbReference>
<evidence type="ECO:0000313" key="1">
    <source>
        <dbReference type="EMBL" id="CCH51677.1"/>
    </source>
</evidence>
<sequence length="68" mass="7879">MPVLADQNQLPVVRNGHYVQLIRIFENKIIGNIAAFGHPHGIFPHREPRQPVNVFRMLNLKRCRIIGQ</sequence>
<proteinExistence type="predicted"/>
<gene>
    <name evidence="1" type="ORF">BN8_00619</name>
</gene>
<organism evidence="1 2">
    <name type="scientific">Fibrisoma limi BUZ 3</name>
    <dbReference type="NCBI Taxonomy" id="1185876"/>
    <lineage>
        <taxon>Bacteria</taxon>
        <taxon>Pseudomonadati</taxon>
        <taxon>Bacteroidota</taxon>
        <taxon>Cytophagia</taxon>
        <taxon>Cytophagales</taxon>
        <taxon>Spirosomataceae</taxon>
        <taxon>Fibrisoma</taxon>
    </lineage>
</organism>
<comment type="caution">
    <text evidence="1">The sequence shown here is derived from an EMBL/GenBank/DDBJ whole genome shotgun (WGS) entry which is preliminary data.</text>
</comment>
<dbReference type="Proteomes" id="UP000009309">
    <property type="component" value="Unassembled WGS sequence"/>
</dbReference>
<reference evidence="1 2" key="1">
    <citation type="journal article" date="2012" name="J. Bacteriol.">
        <title>Genome Sequence of the Filamentous Bacterium Fibrisoma limi BUZ 3T.</title>
        <authorList>
            <person name="Filippini M."/>
            <person name="Qi W."/>
            <person name="Jaenicke S."/>
            <person name="Goesmann A."/>
            <person name="Smits T.H."/>
            <person name="Bagheri H.C."/>
        </authorList>
    </citation>
    <scope>NUCLEOTIDE SEQUENCE [LARGE SCALE GENOMIC DNA]</scope>
    <source>
        <strain evidence="2">BUZ 3T</strain>
    </source>
</reference>